<name>A0A168F6W8_9BACL</name>
<accession>A0A168F6W8</accession>
<gene>
    <name evidence="1" type="ORF">PGLA_21030</name>
</gene>
<keyword evidence="2" id="KW-1185">Reference proteome</keyword>
<proteinExistence type="predicted"/>
<dbReference type="AlphaFoldDB" id="A0A168F6W8"/>
<organism evidence="1 2">
    <name type="scientific">Paenibacillus glacialis</name>
    <dbReference type="NCBI Taxonomy" id="494026"/>
    <lineage>
        <taxon>Bacteria</taxon>
        <taxon>Bacillati</taxon>
        <taxon>Bacillota</taxon>
        <taxon>Bacilli</taxon>
        <taxon>Bacillales</taxon>
        <taxon>Paenibacillaceae</taxon>
        <taxon>Paenibacillus</taxon>
    </lineage>
</organism>
<protein>
    <submittedName>
        <fullName evidence="1">Uncharacterized protein</fullName>
    </submittedName>
</protein>
<dbReference type="OrthoDB" id="3436396at2"/>
<dbReference type="EMBL" id="LVJH01000058">
    <property type="protein sequence ID" value="OAB35919.1"/>
    <property type="molecule type" value="Genomic_DNA"/>
</dbReference>
<evidence type="ECO:0000313" key="1">
    <source>
        <dbReference type="EMBL" id="OAB35919.1"/>
    </source>
</evidence>
<comment type="caution">
    <text evidence="1">The sequence shown here is derived from an EMBL/GenBank/DDBJ whole genome shotgun (WGS) entry which is preliminary data.</text>
</comment>
<evidence type="ECO:0000313" key="2">
    <source>
        <dbReference type="Proteomes" id="UP000076967"/>
    </source>
</evidence>
<sequence length="184" mass="21663">MFKMYLQHKNSFEKVTIDEKKYDDEFDDETSVIFDICKYLHQTGSIDFIVLGFGSDGWPVNCEFDLPSVIEELPEMIQKFNNNEYNCNLGFYEQGVMREIVFRDEEGGKLLLECKSLIHGWSPSPSCIVMEKSTVKEMIEELFRSFITYSQKVCPELLSEKLFRDWISMYNIKIRCLSSYESLK</sequence>
<dbReference type="RefSeq" id="WP_068536636.1">
    <property type="nucleotide sequence ID" value="NZ_LVJH01000058.1"/>
</dbReference>
<dbReference type="Proteomes" id="UP000076967">
    <property type="component" value="Unassembled WGS sequence"/>
</dbReference>
<reference evidence="1 2" key="1">
    <citation type="submission" date="2016-03" db="EMBL/GenBank/DDBJ databases">
        <title>Draft genome sequence of Paenibacillus glacialis DSM 22343.</title>
        <authorList>
            <person name="Shin S.-K."/>
            <person name="Yi H."/>
        </authorList>
    </citation>
    <scope>NUCLEOTIDE SEQUENCE [LARGE SCALE GENOMIC DNA]</scope>
    <source>
        <strain evidence="1 2">DSM 22343</strain>
    </source>
</reference>